<feature type="domain" description="Formiminotransferase C-terminal subdomain" evidence="20">
    <location>
        <begin position="191"/>
        <end position="304"/>
    </location>
</feature>
<proteinExistence type="inferred from homology"/>
<evidence type="ECO:0000256" key="2">
    <source>
        <dbReference type="ARBA" id="ARBA00004555"/>
    </source>
</evidence>
<name>A0A2M8PHJ0_9CHLR</name>
<dbReference type="EMBL" id="PGTM01000019">
    <property type="protein sequence ID" value="PJF37008.1"/>
    <property type="molecule type" value="Genomic_DNA"/>
</dbReference>
<dbReference type="Gene3D" id="3.30.990.10">
    <property type="entry name" value="Formiminotransferase, N-terminal subdomain"/>
    <property type="match status" value="1"/>
</dbReference>
<comment type="similarity">
    <text evidence="5">In the C-terminal section; belongs to the cyclodeaminase/cyclohydrolase family.</text>
</comment>
<evidence type="ECO:0000313" key="22">
    <source>
        <dbReference type="EMBL" id="PJF37008.1"/>
    </source>
</evidence>
<evidence type="ECO:0000256" key="11">
    <source>
        <dbReference type="ARBA" id="ARBA00022808"/>
    </source>
</evidence>
<evidence type="ECO:0000256" key="12">
    <source>
        <dbReference type="ARBA" id="ARBA00022954"/>
    </source>
</evidence>
<dbReference type="Gene3D" id="1.20.120.680">
    <property type="entry name" value="Formiminotetrahydrofolate cyclodeaminase monomer, up-and-down helical bundle"/>
    <property type="match status" value="1"/>
</dbReference>
<evidence type="ECO:0000256" key="4">
    <source>
        <dbReference type="ARBA" id="ARBA00008297"/>
    </source>
</evidence>
<dbReference type="InterPro" id="IPR022384">
    <property type="entry name" value="FormiminoTrfase_cat_dom_sf"/>
</dbReference>
<dbReference type="EC" id="2.1.2.5" evidence="6"/>
<keyword evidence="11" id="KW-0369">Histidine metabolism</keyword>
<reference evidence="22 23" key="1">
    <citation type="submission" date="2017-11" db="EMBL/GenBank/DDBJ databases">
        <title>Evolution of Phototrophy in the Chloroflexi Phylum Driven by Horizontal Gene Transfer.</title>
        <authorList>
            <person name="Ward L.M."/>
            <person name="Hemp J."/>
            <person name="Shih P.M."/>
            <person name="Mcglynn S.E."/>
            <person name="Fischer W."/>
        </authorList>
    </citation>
    <scope>NUCLEOTIDE SEQUENCE [LARGE SCALE GENOMIC DNA]</scope>
    <source>
        <strain evidence="22">JP3_13</strain>
    </source>
</reference>
<dbReference type="SMART" id="SM01222">
    <property type="entry name" value="FTCD_N"/>
    <property type="match status" value="1"/>
</dbReference>
<dbReference type="InterPro" id="IPR051623">
    <property type="entry name" value="FTCD"/>
</dbReference>
<evidence type="ECO:0000256" key="14">
    <source>
        <dbReference type="ARBA" id="ARBA00023212"/>
    </source>
</evidence>
<evidence type="ECO:0000256" key="1">
    <source>
        <dbReference type="ARBA" id="ARBA00004114"/>
    </source>
</evidence>
<evidence type="ECO:0000256" key="15">
    <source>
        <dbReference type="ARBA" id="ARBA00023239"/>
    </source>
</evidence>
<dbReference type="EC" id="4.3.1.4" evidence="7"/>
<protein>
    <recommendedName>
        <fullName evidence="8">Formimidoyltransferase-cyclodeaminase</fullName>
        <ecNumber evidence="6">2.1.2.5</ecNumber>
        <ecNumber evidence="7">4.3.1.4</ecNumber>
    </recommendedName>
    <alternativeName>
        <fullName evidence="19">Formiminotransferase-cyclodeaminase</fullName>
    </alternativeName>
</protein>
<dbReference type="Gene3D" id="3.30.70.670">
    <property type="entry name" value="Formiminotransferase, C-terminal subdomain"/>
    <property type="match status" value="1"/>
</dbReference>
<evidence type="ECO:0000256" key="7">
    <source>
        <dbReference type="ARBA" id="ARBA00012998"/>
    </source>
</evidence>
<evidence type="ECO:0000256" key="18">
    <source>
        <dbReference type="ARBA" id="ARBA00025915"/>
    </source>
</evidence>
<dbReference type="AlphaFoldDB" id="A0A2M8PHJ0"/>
<keyword evidence="9" id="KW-0963">Cytoplasm</keyword>
<evidence type="ECO:0000256" key="8">
    <source>
        <dbReference type="ARBA" id="ARBA00017787"/>
    </source>
</evidence>
<dbReference type="GO" id="GO:0030409">
    <property type="term" value="F:glutamate formimidoyltransferase activity"/>
    <property type="evidence" value="ECO:0007669"/>
    <property type="project" value="UniProtKB-EC"/>
</dbReference>
<keyword evidence="16" id="KW-0511">Multifunctional enzyme</keyword>
<evidence type="ECO:0000256" key="10">
    <source>
        <dbReference type="ARBA" id="ARBA00022679"/>
    </source>
</evidence>
<gene>
    <name evidence="22" type="primary">ftcD</name>
    <name evidence="22" type="ORF">CUN49_02530</name>
</gene>
<evidence type="ECO:0000256" key="3">
    <source>
        <dbReference type="ARBA" id="ARBA00005082"/>
    </source>
</evidence>
<keyword evidence="13" id="KW-0333">Golgi apparatus</keyword>
<evidence type="ECO:0000256" key="19">
    <source>
        <dbReference type="ARBA" id="ARBA00030029"/>
    </source>
</evidence>
<dbReference type="SMART" id="SM01221">
    <property type="entry name" value="FTCD"/>
    <property type="match status" value="1"/>
</dbReference>
<comment type="subunit">
    <text evidence="18">Homooctamer, including four polyglutamate binding sites. The subunits are arranged as a tetramer of dimers, and form a planar ring-shaped structure.</text>
</comment>
<evidence type="ECO:0000256" key="5">
    <source>
        <dbReference type="ARBA" id="ARBA00010825"/>
    </source>
</evidence>
<dbReference type="SUPFAM" id="SSF55116">
    <property type="entry name" value="Formiminotransferase domain of formiminotransferase-cyclodeaminase"/>
    <property type="match status" value="2"/>
</dbReference>
<evidence type="ECO:0000256" key="9">
    <source>
        <dbReference type="ARBA" id="ARBA00022490"/>
    </source>
</evidence>
<keyword evidence="15" id="KW-0456">Lyase</keyword>
<accession>A0A2M8PHJ0</accession>
<dbReference type="InterPro" id="IPR007044">
    <property type="entry name" value="Cyclodeamin/CycHdrlase"/>
</dbReference>
<evidence type="ECO:0000256" key="6">
    <source>
        <dbReference type="ARBA" id="ARBA00012252"/>
    </source>
</evidence>
<dbReference type="UniPathway" id="UPA00379">
    <property type="reaction ID" value="UER00555"/>
</dbReference>
<dbReference type="PANTHER" id="PTHR12234">
    <property type="entry name" value="FORMIMINOTRANSFERASE-CYCLODEAMINASE"/>
    <property type="match status" value="1"/>
</dbReference>
<sequence length="543" mass="58186">MSITQQERFMNTPLVECVPNFSDGRRPQVLEAIVSAIQRAAPVSVLDYSSDHDHNRSVVTFVGAPDDVLEAAFAAIQIAAQLIDMEVHRGQHPRIGATDVVPFVPLRGITLEQCAELARRLGERVGTELGIPVYLYEAAARRPERQNLEAVRRGEYEGLKSAIQSDPERAPDFGPSQLGKAGAVAIGARPPLIAFNVYLNTSEVEIAKQIAKAVRHSSGGLRYVKALGLLVDGKAQVSLNLTDYKHTPIQRALELIRREADRYGVRPVRTELIGLIPEDALIEAAIWYLQLSDFDPNQRILERRLQNLPPHLAAAEPPGDSAPPEPAVPKEATVRAAPTPDLAAFAQSVAQGTPTPGGGAVAALVGALAAALGEMVARLTIASGRERYAPVKAEMEALASRAAALRHALLEAIERDSRAFNAVVSAYQLPPTQPEREQSIQAALRDAAQVPLDVIMHCLEVIKLVRTATDRGLDRAAADAATGAYMAQAAIESSALNVRVNAALLNDSVLAHALTQQALSAVGEARALCADVIVIAETRAKLR</sequence>
<comment type="caution">
    <text evidence="22">The sequence shown here is derived from an EMBL/GenBank/DDBJ whole genome shotgun (WGS) entry which is preliminary data.</text>
</comment>
<dbReference type="Pfam" id="PF04961">
    <property type="entry name" value="FTCD_C"/>
    <property type="match status" value="1"/>
</dbReference>
<dbReference type="InterPro" id="IPR013802">
    <property type="entry name" value="Formiminotransferase_C"/>
</dbReference>
<evidence type="ECO:0000313" key="23">
    <source>
        <dbReference type="Proteomes" id="UP000229681"/>
    </source>
</evidence>
<comment type="function">
    <text evidence="17">Folate-dependent enzyme, that displays both transferase and deaminase activity. Serves to channel one-carbon units from formiminoglutamate to the folate pool.</text>
</comment>
<dbReference type="GO" id="GO:0005814">
    <property type="term" value="C:centriole"/>
    <property type="evidence" value="ECO:0007669"/>
    <property type="project" value="UniProtKB-SubCell"/>
</dbReference>
<dbReference type="PANTHER" id="PTHR12234:SF8">
    <property type="entry name" value="FORMIMINOTRANSFERASE-CYCLODEAMINASE"/>
    <property type="match status" value="1"/>
</dbReference>
<keyword evidence="14" id="KW-0206">Cytoskeleton</keyword>
<dbReference type="SUPFAM" id="SSF101262">
    <property type="entry name" value="Methenyltetrahydrofolate cyclohydrolase-like"/>
    <property type="match status" value="1"/>
</dbReference>
<feature type="domain" description="Formiminotransferase N-terminal subdomain" evidence="21">
    <location>
        <begin position="13"/>
        <end position="190"/>
    </location>
</feature>
<dbReference type="Pfam" id="PF02971">
    <property type="entry name" value="FTCD"/>
    <property type="match status" value="1"/>
</dbReference>
<dbReference type="GO" id="GO:0005542">
    <property type="term" value="F:folic acid binding"/>
    <property type="evidence" value="ECO:0007669"/>
    <property type="project" value="UniProtKB-KW"/>
</dbReference>
<dbReference type="InterPro" id="IPR004227">
    <property type="entry name" value="Formiminotransferase_cat"/>
</dbReference>
<comment type="similarity">
    <text evidence="4">In the N-terminal section; belongs to the formiminotransferase family.</text>
</comment>
<evidence type="ECO:0000256" key="13">
    <source>
        <dbReference type="ARBA" id="ARBA00023034"/>
    </source>
</evidence>
<dbReference type="Proteomes" id="UP000229681">
    <property type="component" value="Unassembled WGS sequence"/>
</dbReference>
<dbReference type="GO" id="GO:0030412">
    <property type="term" value="F:formimidoyltetrahydrofolate cyclodeaminase activity"/>
    <property type="evidence" value="ECO:0007669"/>
    <property type="project" value="UniProtKB-EC"/>
</dbReference>
<comment type="subcellular location">
    <subcellularLocation>
        <location evidence="1">Cytoplasm</location>
        <location evidence="1">Cytoskeleton</location>
        <location evidence="1">Microtubule organizing center</location>
        <location evidence="1">Centrosome</location>
        <location evidence="1">Centriole</location>
    </subcellularLocation>
    <subcellularLocation>
        <location evidence="2">Golgi apparatus</location>
    </subcellularLocation>
</comment>
<comment type="pathway">
    <text evidence="3">Amino-acid degradation; L-histidine degradation into L-glutamate; L-glutamate from N-formimidoyl-L-glutamate (transferase route): step 1/1.</text>
</comment>
<dbReference type="NCBIfam" id="TIGR02024">
    <property type="entry name" value="FtcD"/>
    <property type="match status" value="1"/>
</dbReference>
<dbReference type="InterPro" id="IPR036178">
    <property type="entry name" value="Formintransfe-cycloase-like_sf"/>
</dbReference>
<keyword evidence="10 22" id="KW-0808">Transferase</keyword>
<dbReference type="InterPro" id="IPR037064">
    <property type="entry name" value="Formiminotransferase_N_sf"/>
</dbReference>
<dbReference type="GO" id="GO:0019556">
    <property type="term" value="P:L-histidine catabolic process to glutamate and formamide"/>
    <property type="evidence" value="ECO:0007669"/>
    <property type="project" value="UniProtKB-UniPathway"/>
</dbReference>
<keyword evidence="12" id="KW-0290">Folate-binding</keyword>
<dbReference type="GO" id="GO:0019557">
    <property type="term" value="P:L-histidine catabolic process to glutamate and formate"/>
    <property type="evidence" value="ECO:0007669"/>
    <property type="project" value="UniProtKB-UniPathway"/>
</dbReference>
<evidence type="ECO:0000256" key="16">
    <source>
        <dbReference type="ARBA" id="ARBA00023268"/>
    </source>
</evidence>
<dbReference type="Pfam" id="PF07837">
    <property type="entry name" value="FTCD_N"/>
    <property type="match status" value="1"/>
</dbReference>
<organism evidence="22 23">
    <name type="scientific">Candidatus Thermofonsia Clade 1 bacterium</name>
    <dbReference type="NCBI Taxonomy" id="2364210"/>
    <lineage>
        <taxon>Bacteria</taxon>
        <taxon>Bacillati</taxon>
        <taxon>Chloroflexota</taxon>
        <taxon>Candidatus Thermofontia</taxon>
        <taxon>Candidatus Thermofonsia Clade 1</taxon>
    </lineage>
</organism>
<evidence type="ECO:0000256" key="17">
    <source>
        <dbReference type="ARBA" id="ARBA00025506"/>
    </source>
</evidence>
<evidence type="ECO:0000259" key="20">
    <source>
        <dbReference type="SMART" id="SM01221"/>
    </source>
</evidence>
<dbReference type="InterPro" id="IPR037070">
    <property type="entry name" value="Formiminotransferase_C_sf"/>
</dbReference>
<dbReference type="InterPro" id="IPR012886">
    <property type="entry name" value="Formiminotransferase_N"/>
</dbReference>
<evidence type="ECO:0000259" key="21">
    <source>
        <dbReference type="SMART" id="SM01222"/>
    </source>
</evidence>